<feature type="transmembrane region" description="Helical" evidence="6">
    <location>
        <begin position="30"/>
        <end position="52"/>
    </location>
</feature>
<evidence type="ECO:0000256" key="4">
    <source>
        <dbReference type="ARBA" id="ARBA00022989"/>
    </source>
</evidence>
<sequence length="279" mass="31733">MNLVRFPKLFLKEFFEQIKKDPIQDWAATLAFYFMLSIFPFLIFILALFSYLPINIEQIHHFVYEFAPSDLAQVFIDTILEVVAKPKGGLLSFGILASVWTASNGINALMRALNKVHNVDETRSFVKLKLISIFMTLGMVVTFFVILLIPIFGEAILVFLGRIFYFSTETITFINFLGWIISAAIMITALMLTYYIAPNKKLIFGHVVFGAITATLGWLLISYCFSIYVANFNNFSATYGTLGGVIILMFWFYLSGFILIIGGEVNATLYNMRELKKNK</sequence>
<evidence type="ECO:0000256" key="6">
    <source>
        <dbReference type="SAM" id="Phobius"/>
    </source>
</evidence>
<keyword evidence="4 6" id="KW-1133">Transmembrane helix</keyword>
<evidence type="ECO:0000256" key="5">
    <source>
        <dbReference type="ARBA" id="ARBA00023136"/>
    </source>
</evidence>
<organism evidence="7">
    <name type="scientific">Proteinivorax tanatarense</name>
    <dbReference type="NCBI Taxonomy" id="1260629"/>
    <lineage>
        <taxon>Bacteria</taxon>
        <taxon>Bacillati</taxon>
        <taxon>Bacillota</taxon>
        <taxon>Clostridia</taxon>
        <taxon>Eubacteriales</taxon>
        <taxon>Proteinivoracaceae</taxon>
        <taxon>Proteinivorax</taxon>
    </lineage>
</organism>
<feature type="transmembrane region" description="Helical" evidence="6">
    <location>
        <begin position="173"/>
        <end position="195"/>
    </location>
</feature>
<dbReference type="InterPro" id="IPR017039">
    <property type="entry name" value="Virul_fac_BrkB"/>
</dbReference>
<keyword evidence="2" id="KW-1003">Cell membrane</keyword>
<comment type="subcellular location">
    <subcellularLocation>
        <location evidence="1">Cell membrane</location>
        <topology evidence="1">Multi-pass membrane protein</topology>
    </subcellularLocation>
</comment>
<feature type="transmembrane region" description="Helical" evidence="6">
    <location>
        <begin position="90"/>
        <end position="109"/>
    </location>
</feature>
<keyword evidence="5 6" id="KW-0472">Membrane</keyword>
<dbReference type="RefSeq" id="WP_350343089.1">
    <property type="nucleotide sequence ID" value="NZ_CP158367.1"/>
</dbReference>
<protein>
    <submittedName>
        <fullName evidence="7">YihY/virulence factor BrkB family protein</fullName>
    </submittedName>
</protein>
<dbReference type="NCBIfam" id="TIGR00765">
    <property type="entry name" value="yihY_not_rbn"/>
    <property type="match status" value="1"/>
</dbReference>
<evidence type="ECO:0000256" key="3">
    <source>
        <dbReference type="ARBA" id="ARBA00022692"/>
    </source>
</evidence>
<dbReference type="GO" id="GO:0005886">
    <property type="term" value="C:plasma membrane"/>
    <property type="evidence" value="ECO:0007669"/>
    <property type="project" value="UniProtKB-SubCell"/>
</dbReference>
<dbReference type="PANTHER" id="PTHR30213">
    <property type="entry name" value="INNER MEMBRANE PROTEIN YHJD"/>
    <property type="match status" value="1"/>
</dbReference>
<dbReference type="PIRSF" id="PIRSF035875">
    <property type="entry name" value="RNase_BN"/>
    <property type="match status" value="1"/>
</dbReference>
<accession>A0AAU7VJP7</accession>
<dbReference type="PANTHER" id="PTHR30213:SF0">
    <property type="entry name" value="UPF0761 MEMBRANE PROTEIN YIHY"/>
    <property type="match status" value="1"/>
</dbReference>
<dbReference type="AlphaFoldDB" id="A0AAU7VJP7"/>
<evidence type="ECO:0000256" key="1">
    <source>
        <dbReference type="ARBA" id="ARBA00004651"/>
    </source>
</evidence>
<proteinExistence type="predicted"/>
<feature type="transmembrane region" description="Helical" evidence="6">
    <location>
        <begin position="130"/>
        <end position="153"/>
    </location>
</feature>
<reference evidence="7" key="2">
    <citation type="submission" date="2024-06" db="EMBL/GenBank/DDBJ databases">
        <authorList>
            <person name="Petrova K.O."/>
            <person name="Toshchakov S.V."/>
            <person name="Boltjanskaja Y.V."/>
            <person name="Kevbrin V."/>
        </authorList>
    </citation>
    <scope>NUCLEOTIDE SEQUENCE</scope>
    <source>
        <strain evidence="7">Z-910T</strain>
    </source>
</reference>
<dbReference type="EMBL" id="CP158367">
    <property type="protein sequence ID" value="XBX74335.1"/>
    <property type="molecule type" value="Genomic_DNA"/>
</dbReference>
<keyword evidence="3 6" id="KW-0812">Transmembrane</keyword>
<evidence type="ECO:0000313" key="7">
    <source>
        <dbReference type="EMBL" id="XBX74335.1"/>
    </source>
</evidence>
<gene>
    <name evidence="7" type="ORF">PRVXT_002369</name>
</gene>
<feature type="transmembrane region" description="Helical" evidence="6">
    <location>
        <begin position="207"/>
        <end position="230"/>
    </location>
</feature>
<evidence type="ECO:0000256" key="2">
    <source>
        <dbReference type="ARBA" id="ARBA00022475"/>
    </source>
</evidence>
<name>A0AAU7VJP7_9FIRM</name>
<reference evidence="7" key="1">
    <citation type="journal article" date="2013" name="Extremophiles">
        <title>Proteinivorax tanatarense gen. nov., sp. nov., an anaerobic, haloalkaliphilic, proteolytic bacterium isolated from a decaying algal bloom, and proposal of Proteinivoraceae fam. nov.</title>
        <authorList>
            <person name="Kevbrin V."/>
            <person name="Boltyanskaya Y."/>
            <person name="Zhilina T."/>
            <person name="Kolganova T."/>
            <person name="Lavrentjeva E."/>
            <person name="Kuznetsov B."/>
        </authorList>
    </citation>
    <scope>NUCLEOTIDE SEQUENCE</scope>
    <source>
        <strain evidence="7">Z-910T</strain>
    </source>
</reference>
<dbReference type="Pfam" id="PF03631">
    <property type="entry name" value="Virul_fac_BrkB"/>
    <property type="match status" value="1"/>
</dbReference>
<feature type="transmembrane region" description="Helical" evidence="6">
    <location>
        <begin position="242"/>
        <end position="269"/>
    </location>
</feature>